<protein>
    <recommendedName>
        <fullName evidence="2">Calmodulin-binding domain-containing protein</fullName>
    </recommendedName>
</protein>
<comment type="caution">
    <text evidence="3">The sequence shown here is derived from an EMBL/GenBank/DDBJ whole genome shotgun (WGS) entry which is preliminary data.</text>
</comment>
<sequence>MEEKQPKYFVHFHLETQFEIWIISGFLQFSSAYLISHLMAEESVELPVTPEETKLSRVEIRRHSADKASSGNSDEKIVPHYLRASTGSCHDVCKYGGVHKFNVKERRSIPSRATRKKLHQSSEESIGGIMMSVPRLTASVDSKPTKKMPVVKLTKSVEFKTMISDTSDANKEELQTKSSDNKKHIRNEGLIKRNKTSSAKLKPSLLKSHTSPSAGQETSSTVKDVESPSKSSSRKVESPSKSISKKGETLSKSTSKKVEIPSKSTSKKVETPSNSTSKKVETPSNVKTSSKPTLKVKTSSKPTSKLVKTSSESSPLKGEGKMSEKLVTSVKPISVARKTISSVNSSEGFGGQRNKEIKIEKRTASSKAASRKLMTSSGTLLSPRLTLKRVPSINSRKHKSLKIVSHLNNQQTASARKVEPEERNKDEVEEKTLYVIKMESENKTSPYGDDESSLPQLSPPNFPSSSNSQSLSQEDQEESEYTTSEFEEDSVPRNHEEYMQNGEMLEAVEKGKPRKGGIVYSEDKDCQMLKLKFRRGRMIENKIENNSPRRLKFRRAKVSEKSNLKVDALRKSFKRRDEACADGTGSPTGPEKVVLRHQDMQNKKDARGLFNNVIEETASKLAETRKSKVKALVGAFETVISLQEKKPSSNTIS</sequence>
<dbReference type="GO" id="GO:0005516">
    <property type="term" value="F:calmodulin binding"/>
    <property type="evidence" value="ECO:0007669"/>
    <property type="project" value="InterPro"/>
</dbReference>
<evidence type="ECO:0000256" key="1">
    <source>
        <dbReference type="SAM" id="MobiDB-lite"/>
    </source>
</evidence>
<feature type="compositionally biased region" description="Polar residues" evidence="1">
    <location>
        <begin position="271"/>
        <end position="314"/>
    </location>
</feature>
<name>A0AAN9F088_CROPI</name>
<accession>A0AAN9F088</accession>
<evidence type="ECO:0000313" key="3">
    <source>
        <dbReference type="EMBL" id="KAK7266496.1"/>
    </source>
</evidence>
<feature type="compositionally biased region" description="Acidic residues" evidence="1">
    <location>
        <begin position="474"/>
        <end position="489"/>
    </location>
</feature>
<feature type="compositionally biased region" description="Basic and acidic residues" evidence="1">
    <location>
        <begin position="416"/>
        <end position="442"/>
    </location>
</feature>
<feature type="compositionally biased region" description="Basic and acidic residues" evidence="1">
    <location>
        <begin position="168"/>
        <end position="191"/>
    </location>
</feature>
<evidence type="ECO:0000259" key="2">
    <source>
        <dbReference type="SMART" id="SM01054"/>
    </source>
</evidence>
<dbReference type="EMBL" id="JAYWIO010000004">
    <property type="protein sequence ID" value="KAK7266496.1"/>
    <property type="molecule type" value="Genomic_DNA"/>
</dbReference>
<organism evidence="3 4">
    <name type="scientific">Crotalaria pallida</name>
    <name type="common">Smooth rattlebox</name>
    <name type="synonym">Crotalaria striata</name>
    <dbReference type="NCBI Taxonomy" id="3830"/>
    <lineage>
        <taxon>Eukaryota</taxon>
        <taxon>Viridiplantae</taxon>
        <taxon>Streptophyta</taxon>
        <taxon>Embryophyta</taxon>
        <taxon>Tracheophyta</taxon>
        <taxon>Spermatophyta</taxon>
        <taxon>Magnoliopsida</taxon>
        <taxon>eudicotyledons</taxon>
        <taxon>Gunneridae</taxon>
        <taxon>Pentapetalae</taxon>
        <taxon>rosids</taxon>
        <taxon>fabids</taxon>
        <taxon>Fabales</taxon>
        <taxon>Fabaceae</taxon>
        <taxon>Papilionoideae</taxon>
        <taxon>50 kb inversion clade</taxon>
        <taxon>genistoids sensu lato</taxon>
        <taxon>core genistoids</taxon>
        <taxon>Crotalarieae</taxon>
        <taxon>Crotalaria</taxon>
    </lineage>
</organism>
<feature type="compositionally biased region" description="Low complexity" evidence="1">
    <location>
        <begin position="196"/>
        <end position="208"/>
    </location>
</feature>
<dbReference type="SMART" id="SM01054">
    <property type="entry name" value="CaM_binding"/>
    <property type="match status" value="1"/>
</dbReference>
<dbReference type="InterPro" id="IPR012417">
    <property type="entry name" value="CaM-bd_dom_pln"/>
</dbReference>
<evidence type="ECO:0000313" key="4">
    <source>
        <dbReference type="Proteomes" id="UP001372338"/>
    </source>
</evidence>
<keyword evidence="4" id="KW-1185">Reference proteome</keyword>
<dbReference type="AlphaFoldDB" id="A0AAN9F088"/>
<reference evidence="3 4" key="1">
    <citation type="submission" date="2024-01" db="EMBL/GenBank/DDBJ databases">
        <title>The genomes of 5 underutilized Papilionoideae crops provide insights into root nodulation and disease resistanc.</title>
        <authorList>
            <person name="Yuan L."/>
        </authorList>
    </citation>
    <scope>NUCLEOTIDE SEQUENCE [LARGE SCALE GENOMIC DNA]</scope>
    <source>
        <strain evidence="3">ZHUSHIDOU_FW_LH</strain>
        <tissue evidence="3">Leaf</tissue>
    </source>
</reference>
<feature type="compositionally biased region" description="Polar residues" evidence="1">
    <location>
        <begin position="209"/>
        <end position="222"/>
    </location>
</feature>
<proteinExistence type="predicted"/>
<feature type="region of interest" description="Disordered" evidence="1">
    <location>
        <begin position="167"/>
        <end position="327"/>
    </location>
</feature>
<dbReference type="PANTHER" id="PTHR33349:SF1">
    <property type="entry name" value="EMB|CAB62594.1"/>
    <property type="match status" value="1"/>
</dbReference>
<feature type="domain" description="Calmodulin-binding" evidence="2">
    <location>
        <begin position="527"/>
        <end position="641"/>
    </location>
</feature>
<feature type="compositionally biased region" description="Low complexity" evidence="1">
    <location>
        <begin position="463"/>
        <end position="473"/>
    </location>
</feature>
<gene>
    <name evidence="3" type="ORF">RIF29_19140</name>
</gene>
<feature type="region of interest" description="Disordered" evidence="1">
    <location>
        <begin position="390"/>
        <end position="494"/>
    </location>
</feature>
<dbReference type="Pfam" id="PF07839">
    <property type="entry name" value="CaM_binding"/>
    <property type="match status" value="1"/>
</dbReference>
<dbReference type="PANTHER" id="PTHR33349">
    <property type="entry name" value="EMB|CAB62594.1"/>
    <property type="match status" value="1"/>
</dbReference>
<dbReference type="Proteomes" id="UP001372338">
    <property type="component" value="Unassembled WGS sequence"/>
</dbReference>